<name>A0A7R9EHQ1_9NEOP</name>
<evidence type="ECO:0000256" key="20">
    <source>
        <dbReference type="ARBA" id="ARBA00048349"/>
    </source>
</evidence>
<gene>
    <name evidence="23" type="ORF">TMSB3V08_LOCUS9859</name>
</gene>
<proteinExistence type="inferred from homology"/>
<evidence type="ECO:0000256" key="18">
    <source>
        <dbReference type="ARBA" id="ARBA00042038"/>
    </source>
</evidence>
<dbReference type="NCBIfam" id="TIGR01297">
    <property type="entry name" value="CDF"/>
    <property type="match status" value="1"/>
</dbReference>
<evidence type="ECO:0000256" key="8">
    <source>
        <dbReference type="ARBA" id="ARBA00022692"/>
    </source>
</evidence>
<dbReference type="PANTHER" id="PTHR45755:SF1">
    <property type="entry name" value="PROTON-COUPLED ZINC ANTIPORTER SLC30A5"/>
    <property type="match status" value="1"/>
</dbReference>
<dbReference type="AlphaFoldDB" id="A0A7R9EHQ1"/>
<keyword evidence="11" id="KW-0864">Zinc transport</keyword>
<keyword evidence="14" id="KW-0406">Ion transport</keyword>
<keyword evidence="8 21" id="KW-0812">Transmembrane</keyword>
<protein>
    <recommendedName>
        <fullName evidence="17">Proton-coupled zinc antiporter SLC30A5</fullName>
    </recommendedName>
    <alternativeName>
        <fullName evidence="19">Solute carrier family 30 member 5</fullName>
    </alternativeName>
    <alternativeName>
        <fullName evidence="18">Zinc transporter 5</fullName>
    </alternativeName>
</protein>
<keyword evidence="9" id="KW-0479">Metal-binding</keyword>
<evidence type="ECO:0000256" key="12">
    <source>
        <dbReference type="ARBA" id="ARBA00022989"/>
    </source>
</evidence>
<dbReference type="GO" id="GO:0015297">
    <property type="term" value="F:antiporter activity"/>
    <property type="evidence" value="ECO:0007669"/>
    <property type="project" value="UniProtKB-KW"/>
</dbReference>
<dbReference type="GO" id="GO:0046872">
    <property type="term" value="F:metal ion binding"/>
    <property type="evidence" value="ECO:0007669"/>
    <property type="project" value="UniProtKB-KW"/>
</dbReference>
<dbReference type="SUPFAM" id="SSF161111">
    <property type="entry name" value="Cation efflux protein transmembrane domain-like"/>
    <property type="match status" value="1"/>
</dbReference>
<feature type="transmembrane region" description="Helical" evidence="21">
    <location>
        <begin position="220"/>
        <end position="243"/>
    </location>
</feature>
<feature type="transmembrane region" description="Helical" evidence="21">
    <location>
        <begin position="320"/>
        <end position="340"/>
    </location>
</feature>
<evidence type="ECO:0000256" key="17">
    <source>
        <dbReference type="ARBA" id="ARBA00040846"/>
    </source>
</evidence>
<keyword evidence="7" id="KW-0050">Antiport</keyword>
<dbReference type="GO" id="GO:0006882">
    <property type="term" value="P:intracellular zinc ion homeostasis"/>
    <property type="evidence" value="ECO:0007669"/>
    <property type="project" value="InterPro"/>
</dbReference>
<feature type="transmembrane region" description="Helical" evidence="21">
    <location>
        <begin position="428"/>
        <end position="447"/>
    </location>
</feature>
<dbReference type="GO" id="GO:0012507">
    <property type="term" value="C:ER to Golgi transport vesicle membrane"/>
    <property type="evidence" value="ECO:0007669"/>
    <property type="project" value="UniProtKB-SubCell"/>
</dbReference>
<evidence type="ECO:0000256" key="10">
    <source>
        <dbReference type="ARBA" id="ARBA00022833"/>
    </source>
</evidence>
<feature type="transmembrane region" description="Helical" evidence="21">
    <location>
        <begin position="288"/>
        <end position="308"/>
    </location>
</feature>
<dbReference type="InterPro" id="IPR058533">
    <property type="entry name" value="Cation_efflux_TM"/>
</dbReference>
<evidence type="ECO:0000256" key="15">
    <source>
        <dbReference type="ARBA" id="ARBA00023136"/>
    </source>
</evidence>
<keyword evidence="12 21" id="KW-1133">Transmembrane helix</keyword>
<evidence type="ECO:0000259" key="22">
    <source>
        <dbReference type="Pfam" id="PF01545"/>
    </source>
</evidence>
<evidence type="ECO:0000256" key="14">
    <source>
        <dbReference type="ARBA" id="ARBA00023065"/>
    </source>
</evidence>
<feature type="transmembrane region" description="Helical" evidence="21">
    <location>
        <begin position="544"/>
        <end position="565"/>
    </location>
</feature>
<comment type="subunit">
    <text evidence="16">Heterodimer with SLC30A6/ZNT6; form a functional zinc ion transmembrane transporter.</text>
</comment>
<dbReference type="InterPro" id="IPR045316">
    <property type="entry name" value="Msc2-like"/>
</dbReference>
<comment type="similarity">
    <text evidence="5">Belongs to the cation diffusion facilitator (CDF) transporter (TC 2.A.4) family. SLC30A subfamily.</text>
</comment>
<dbReference type="FunFam" id="1.20.1510.10:FF:000008">
    <property type="entry name" value="zinc transporter 5 isoform X1"/>
    <property type="match status" value="1"/>
</dbReference>
<dbReference type="GO" id="GO:1904257">
    <property type="term" value="P:zinc ion import into Golgi lumen"/>
    <property type="evidence" value="ECO:0007669"/>
    <property type="project" value="TreeGrafter"/>
</dbReference>
<dbReference type="InterPro" id="IPR002524">
    <property type="entry name" value="Cation_efflux"/>
</dbReference>
<evidence type="ECO:0000256" key="3">
    <source>
        <dbReference type="ARBA" id="ARBA00004557"/>
    </source>
</evidence>
<feature type="transmembrane region" description="Helical" evidence="21">
    <location>
        <begin position="189"/>
        <end position="208"/>
    </location>
</feature>
<dbReference type="PANTHER" id="PTHR45755">
    <property type="match status" value="1"/>
</dbReference>
<keyword evidence="13" id="KW-0333">Golgi apparatus</keyword>
<evidence type="ECO:0000313" key="23">
    <source>
        <dbReference type="EMBL" id="CAD7433174.1"/>
    </source>
</evidence>
<feature type="transmembrane region" description="Helical" evidence="21">
    <location>
        <begin position="121"/>
        <end position="139"/>
    </location>
</feature>
<dbReference type="GO" id="GO:0032580">
    <property type="term" value="C:Golgi cisterna membrane"/>
    <property type="evidence" value="ECO:0007669"/>
    <property type="project" value="UniProtKB-SubCell"/>
</dbReference>
<feature type="transmembrane region" description="Helical" evidence="21">
    <location>
        <begin position="146"/>
        <end position="162"/>
    </location>
</feature>
<evidence type="ECO:0000256" key="1">
    <source>
        <dbReference type="ARBA" id="ARBA00004166"/>
    </source>
</evidence>
<evidence type="ECO:0000256" key="7">
    <source>
        <dbReference type="ARBA" id="ARBA00022449"/>
    </source>
</evidence>
<evidence type="ECO:0000256" key="2">
    <source>
        <dbReference type="ARBA" id="ARBA00004205"/>
    </source>
</evidence>
<dbReference type="PROSITE" id="PS51257">
    <property type="entry name" value="PROKAR_LIPOPROTEIN"/>
    <property type="match status" value="1"/>
</dbReference>
<feature type="transmembrane region" description="Helical" evidence="21">
    <location>
        <begin position="468"/>
        <end position="486"/>
    </location>
</feature>
<evidence type="ECO:0000256" key="5">
    <source>
        <dbReference type="ARBA" id="ARBA00008873"/>
    </source>
</evidence>
<feature type="transmembrane region" description="Helical" evidence="21">
    <location>
        <begin position="498"/>
        <end position="518"/>
    </location>
</feature>
<keyword evidence="15 21" id="KW-0472">Membrane</keyword>
<feature type="transmembrane region" description="Helical" evidence="21">
    <location>
        <begin position="571"/>
        <end position="593"/>
    </location>
</feature>
<accession>A0A7R9EHQ1</accession>
<sequence length="706" mass="77703">MKGIPGHYGGDATSSRAIYPSSKQSWYITLLVSCKALNCVAIFLAYDLMQKSNIVSFVCFLKLISGTILLYIQKPLTLGQGLTRNQWISVVQYSIVRALHSVMWFYGITLCGPFRSILVSQHYDIVIIAVLSSAFSGVGGPARTRGVFMFLAAIVALLFLDHDEEQLYSGDGRLFSNIVSWLGLADHKLGVLLLVLVLLLQAGVNILGKRLSQTIGGIKRLNSLSSLLEGVVLLPETLFLLLTQENKGFSFLGDILPLSAVAIFIYVINFYVDAACIQRLELPRVARIGSVSLFLWALLAALLWGWPYSEELVGKVTRDHTLSGGGLLSCILFILATLGLTSSSKLGAKGSLVGYSSSGLPLYNFTNSALHHTSRSILRLATGMLKQVLMDNNSRRIFYFLCLNLSFTMVEFMYGVWTNSLGLISDGFHMLFDCSALVMGLLASVMARWKPSKTFSYGYSRVEDLSGFINGLFLLVISLFVFSEAITRLIDPPHVNTHRLLIVSVGGLIVNLLGIIAFRHSHTHGSDNHHNSHGHSHNANMQGVFLHVMADTLGSVGVIFSSILIDQFGWYVADPVCSIFIAVLIFLSVLPLLKHSALVLLLRTPRHIEEHIPQALNQVFAVEGIVSVGQPHFWQHSSKMCIGSLHIQASPTASEQNIIQQVNSIFKQLGFYHFIVQVEKQEFLTHMSGLSSRSGLTEKLMLVKAV</sequence>
<evidence type="ECO:0000256" key="9">
    <source>
        <dbReference type="ARBA" id="ARBA00022723"/>
    </source>
</evidence>
<evidence type="ECO:0000256" key="11">
    <source>
        <dbReference type="ARBA" id="ARBA00022906"/>
    </source>
</evidence>
<dbReference type="EMBL" id="OB796192">
    <property type="protein sequence ID" value="CAD7433174.1"/>
    <property type="molecule type" value="Genomic_DNA"/>
</dbReference>
<evidence type="ECO:0000256" key="6">
    <source>
        <dbReference type="ARBA" id="ARBA00022448"/>
    </source>
</evidence>
<comment type="subcellular location">
    <subcellularLocation>
        <location evidence="3">Cytoplasmic vesicle</location>
        <location evidence="3">COPII-coated vesicle membrane</location>
        <topology evidence="3">Multi-pass membrane protein</topology>
    </subcellularLocation>
    <subcellularLocation>
        <location evidence="4">Cytoplasmic vesicle</location>
        <location evidence="4">Secretory vesicle membrane</location>
        <topology evidence="4">Multi-pass membrane protein</topology>
    </subcellularLocation>
    <subcellularLocation>
        <location evidence="2">Golgi apparatus</location>
        <location evidence="2">Golgi stack membrane</location>
        <topology evidence="2">Multi-pass membrane protein</topology>
    </subcellularLocation>
    <subcellularLocation>
        <location evidence="1">Golgi apparatus</location>
        <location evidence="1">trans-Golgi network membrane</location>
        <topology evidence="1">Multi-pass membrane protein</topology>
    </subcellularLocation>
</comment>
<evidence type="ECO:0000256" key="21">
    <source>
        <dbReference type="SAM" id="Phobius"/>
    </source>
</evidence>
<dbReference type="Pfam" id="PF01545">
    <property type="entry name" value="Cation_efflux"/>
    <property type="match status" value="1"/>
</dbReference>
<feature type="transmembrane region" description="Helical" evidence="21">
    <location>
        <begin position="397"/>
        <end position="416"/>
    </location>
</feature>
<keyword evidence="6" id="KW-0813">Transport</keyword>
<evidence type="ECO:0000256" key="4">
    <source>
        <dbReference type="ARBA" id="ARBA00004638"/>
    </source>
</evidence>
<dbReference type="InterPro" id="IPR027469">
    <property type="entry name" value="Cation_efflux_TMD_sf"/>
</dbReference>
<keyword evidence="10" id="KW-0862">Zinc</keyword>
<dbReference type="GO" id="GO:0005385">
    <property type="term" value="F:zinc ion transmembrane transporter activity"/>
    <property type="evidence" value="ECO:0007669"/>
    <property type="project" value="InterPro"/>
</dbReference>
<feature type="transmembrane region" description="Helical" evidence="21">
    <location>
        <begin position="26"/>
        <end position="46"/>
    </location>
</feature>
<feature type="transmembrane region" description="Helical" evidence="21">
    <location>
        <begin position="255"/>
        <end position="276"/>
    </location>
</feature>
<reference evidence="23" key="1">
    <citation type="submission" date="2020-11" db="EMBL/GenBank/DDBJ databases">
        <authorList>
            <person name="Tran Van P."/>
        </authorList>
    </citation>
    <scope>NUCLEOTIDE SEQUENCE</scope>
</reference>
<comment type="catalytic activity">
    <reaction evidence="20">
        <text>Zn(2+)(in) + 2 H(+)(out) = Zn(2+)(out) + 2 H(+)(in)</text>
        <dbReference type="Rhea" id="RHEA:72627"/>
        <dbReference type="ChEBI" id="CHEBI:15378"/>
        <dbReference type="ChEBI" id="CHEBI:29105"/>
    </reaction>
</comment>
<organism evidence="23">
    <name type="scientific">Timema monikensis</name>
    <dbReference type="NCBI Taxonomy" id="170555"/>
    <lineage>
        <taxon>Eukaryota</taxon>
        <taxon>Metazoa</taxon>
        <taxon>Ecdysozoa</taxon>
        <taxon>Arthropoda</taxon>
        <taxon>Hexapoda</taxon>
        <taxon>Insecta</taxon>
        <taxon>Pterygota</taxon>
        <taxon>Neoptera</taxon>
        <taxon>Polyneoptera</taxon>
        <taxon>Phasmatodea</taxon>
        <taxon>Timematodea</taxon>
        <taxon>Timematoidea</taxon>
        <taxon>Timematidae</taxon>
        <taxon>Timema</taxon>
    </lineage>
</organism>
<feature type="transmembrane region" description="Helical" evidence="21">
    <location>
        <begin position="52"/>
        <end position="72"/>
    </location>
</feature>
<dbReference type="Gene3D" id="1.20.1510.10">
    <property type="entry name" value="Cation efflux protein transmembrane domain"/>
    <property type="match status" value="1"/>
</dbReference>
<evidence type="ECO:0000256" key="16">
    <source>
        <dbReference type="ARBA" id="ARBA00038531"/>
    </source>
</evidence>
<evidence type="ECO:0000256" key="19">
    <source>
        <dbReference type="ARBA" id="ARBA00042217"/>
    </source>
</evidence>
<evidence type="ECO:0000256" key="13">
    <source>
        <dbReference type="ARBA" id="ARBA00023034"/>
    </source>
</evidence>
<feature type="domain" description="Cation efflux protein transmembrane" evidence="22">
    <location>
        <begin position="397"/>
        <end position="601"/>
    </location>
</feature>